<evidence type="ECO:0000256" key="3">
    <source>
        <dbReference type="ARBA" id="ARBA00022692"/>
    </source>
</evidence>
<feature type="transmembrane region" description="Helical" evidence="8">
    <location>
        <begin position="131"/>
        <end position="151"/>
    </location>
</feature>
<comment type="function">
    <text evidence="8">Probably functions as a manganese efflux pump.</text>
</comment>
<evidence type="ECO:0000256" key="1">
    <source>
        <dbReference type="ARBA" id="ARBA00022448"/>
    </source>
</evidence>
<dbReference type="InterPro" id="IPR003810">
    <property type="entry name" value="Mntp/YtaF"/>
</dbReference>
<evidence type="ECO:0000256" key="5">
    <source>
        <dbReference type="ARBA" id="ARBA00023065"/>
    </source>
</evidence>
<evidence type="ECO:0000256" key="4">
    <source>
        <dbReference type="ARBA" id="ARBA00022989"/>
    </source>
</evidence>
<dbReference type="Pfam" id="PF02659">
    <property type="entry name" value="Mntp"/>
    <property type="match status" value="1"/>
</dbReference>
<keyword evidence="2 8" id="KW-1003">Cell membrane</keyword>
<keyword evidence="10" id="KW-1185">Reference proteome</keyword>
<keyword evidence="3 8" id="KW-0812">Transmembrane</keyword>
<name>A0A1I2EPV9_9BACT</name>
<organism evidence="9 10">
    <name type="scientific">Sunxiuqinia elliptica</name>
    <dbReference type="NCBI Taxonomy" id="655355"/>
    <lineage>
        <taxon>Bacteria</taxon>
        <taxon>Pseudomonadati</taxon>
        <taxon>Bacteroidota</taxon>
        <taxon>Bacteroidia</taxon>
        <taxon>Marinilabiliales</taxon>
        <taxon>Prolixibacteraceae</taxon>
        <taxon>Sunxiuqinia</taxon>
    </lineage>
</organism>
<gene>
    <name evidence="8" type="primary">mntP</name>
    <name evidence="9" type="ORF">SAMN05216283_102181</name>
</gene>
<keyword evidence="1 8" id="KW-0813">Transport</keyword>
<dbReference type="EMBL" id="FONW01000002">
    <property type="protein sequence ID" value="SFE94865.1"/>
    <property type="molecule type" value="Genomic_DNA"/>
</dbReference>
<feature type="transmembrane region" description="Helical" evidence="8">
    <location>
        <begin position="6"/>
        <end position="27"/>
    </location>
</feature>
<evidence type="ECO:0000256" key="7">
    <source>
        <dbReference type="ARBA" id="ARBA00023211"/>
    </source>
</evidence>
<dbReference type="AlphaFoldDB" id="A0A1I2EPV9"/>
<keyword evidence="5 8" id="KW-0406">Ion transport</keyword>
<reference evidence="9 10" key="1">
    <citation type="submission" date="2016-10" db="EMBL/GenBank/DDBJ databases">
        <authorList>
            <person name="de Groot N.N."/>
        </authorList>
    </citation>
    <scope>NUCLEOTIDE SEQUENCE [LARGE SCALE GENOMIC DNA]</scope>
    <source>
        <strain evidence="9 10">CGMCC 1.9156</strain>
    </source>
</reference>
<protein>
    <recommendedName>
        <fullName evidence="8">Putative manganese efflux pump MntP</fullName>
    </recommendedName>
</protein>
<dbReference type="HAMAP" id="MF_01521">
    <property type="entry name" value="MntP_pump"/>
    <property type="match status" value="1"/>
</dbReference>
<keyword evidence="4 8" id="KW-1133">Transmembrane helix</keyword>
<evidence type="ECO:0000256" key="6">
    <source>
        <dbReference type="ARBA" id="ARBA00023136"/>
    </source>
</evidence>
<feature type="transmembrane region" description="Helical" evidence="8">
    <location>
        <begin position="106"/>
        <end position="125"/>
    </location>
</feature>
<evidence type="ECO:0000256" key="8">
    <source>
        <dbReference type="HAMAP-Rule" id="MF_01521"/>
    </source>
</evidence>
<dbReference type="STRING" id="655355.SAMN05216283_102181"/>
<dbReference type="PANTHER" id="PTHR35529">
    <property type="entry name" value="MANGANESE EFFLUX PUMP MNTP-RELATED"/>
    <property type="match status" value="1"/>
</dbReference>
<dbReference type="InterPro" id="IPR022929">
    <property type="entry name" value="Put_MntP"/>
</dbReference>
<proteinExistence type="inferred from homology"/>
<evidence type="ECO:0000256" key="2">
    <source>
        <dbReference type="ARBA" id="ARBA00022475"/>
    </source>
</evidence>
<dbReference type="RefSeq" id="WP_093918861.1">
    <property type="nucleotide sequence ID" value="NZ_FONW01000002.1"/>
</dbReference>
<comment type="similarity">
    <text evidence="8">Belongs to the MntP (TC 9.B.29) family.</text>
</comment>
<evidence type="ECO:0000313" key="9">
    <source>
        <dbReference type="EMBL" id="SFE94865.1"/>
    </source>
</evidence>
<dbReference type="Proteomes" id="UP000198964">
    <property type="component" value="Unassembled WGS sequence"/>
</dbReference>
<comment type="subcellular location">
    <subcellularLocation>
        <location evidence="8">Cell membrane</location>
        <topology evidence="8">Multi-pass membrane protein</topology>
    </subcellularLocation>
</comment>
<feature type="transmembrane region" description="Helical" evidence="8">
    <location>
        <begin position="39"/>
        <end position="56"/>
    </location>
</feature>
<evidence type="ECO:0000313" key="10">
    <source>
        <dbReference type="Proteomes" id="UP000198964"/>
    </source>
</evidence>
<dbReference type="GO" id="GO:0005886">
    <property type="term" value="C:plasma membrane"/>
    <property type="evidence" value="ECO:0007669"/>
    <property type="project" value="UniProtKB-SubCell"/>
</dbReference>
<sequence length="187" mass="20133">MDYITLTILAIGLSFDSFAVSLISGLSVPRIDFLQASKLAIILAIFQAVMPLLGWILESNVRNFIAPIDHWISFVLLAGIGGKMIYDSLNKTETESISNPLHFRVAFFLGLATSVDAFAVGFSVANLLSKILIAILIIGSTTYFASMTGILIGKKTGPHISRYAELAGGAILVSIGTKILVEHLPFF</sequence>
<keyword evidence="6 8" id="KW-0472">Membrane</keyword>
<dbReference type="PANTHER" id="PTHR35529:SF1">
    <property type="entry name" value="MANGANESE EFFLUX PUMP MNTP-RELATED"/>
    <property type="match status" value="1"/>
</dbReference>
<accession>A0A1I2EPV9</accession>
<keyword evidence="7 8" id="KW-0464">Manganese</keyword>
<dbReference type="GO" id="GO:0005384">
    <property type="term" value="F:manganese ion transmembrane transporter activity"/>
    <property type="evidence" value="ECO:0007669"/>
    <property type="project" value="UniProtKB-UniRule"/>
</dbReference>
<feature type="transmembrane region" description="Helical" evidence="8">
    <location>
        <begin position="68"/>
        <end position="86"/>
    </location>
</feature>